<evidence type="ECO:0000256" key="4">
    <source>
        <dbReference type="ARBA" id="ARBA00022801"/>
    </source>
</evidence>
<dbReference type="PANTHER" id="PTHR11742">
    <property type="entry name" value="MANNOSYL-OLIGOSACCHARIDE ALPHA-1,2-MANNOSIDASE-RELATED"/>
    <property type="match status" value="1"/>
</dbReference>
<sequence length="66" mass="7212">MQGEKRLRSDGSCLELICNMCVGTDELQPQSKNGVNSFGGLGATLVDSLDTLYIMGLKDEFQKARE</sequence>
<dbReference type="PANTHER" id="PTHR11742:SF6">
    <property type="entry name" value="MANNOSYL-OLIGOSACCHARIDE ALPHA-1,2-MANNOSIDASE IA-RELATED"/>
    <property type="match status" value="1"/>
</dbReference>
<dbReference type="GO" id="GO:0004571">
    <property type="term" value="F:mannosyl-oligosaccharide 1,2-alpha-mannosidase activity"/>
    <property type="evidence" value="ECO:0007669"/>
    <property type="project" value="InterPro"/>
</dbReference>
<accession>A0A0A8Y691</accession>
<evidence type="ECO:0000256" key="5">
    <source>
        <dbReference type="ARBA" id="ARBA00023157"/>
    </source>
</evidence>
<reference evidence="6" key="2">
    <citation type="journal article" date="2015" name="Data Brief">
        <title>Shoot transcriptome of the giant reed, Arundo donax.</title>
        <authorList>
            <person name="Barrero R.A."/>
            <person name="Guerrero F.D."/>
            <person name="Moolhuijzen P."/>
            <person name="Goolsby J.A."/>
            <person name="Tidwell J."/>
            <person name="Bellgard S.E."/>
            <person name="Bellgard M.I."/>
        </authorList>
    </citation>
    <scope>NUCLEOTIDE SEQUENCE</scope>
    <source>
        <tissue evidence="6">Shoot tissue taken approximately 20 cm above the soil surface</tissue>
    </source>
</reference>
<keyword evidence="5" id="KW-1015">Disulfide bond</keyword>
<dbReference type="InterPro" id="IPR001382">
    <property type="entry name" value="Glyco_hydro_47"/>
</dbReference>
<dbReference type="AlphaFoldDB" id="A0A0A8Y691"/>
<dbReference type="InterPro" id="IPR050749">
    <property type="entry name" value="Glycosyl_Hydrolase_47"/>
</dbReference>
<organism evidence="6">
    <name type="scientific">Arundo donax</name>
    <name type="common">Giant reed</name>
    <name type="synonym">Donax arundinaceus</name>
    <dbReference type="NCBI Taxonomy" id="35708"/>
    <lineage>
        <taxon>Eukaryota</taxon>
        <taxon>Viridiplantae</taxon>
        <taxon>Streptophyta</taxon>
        <taxon>Embryophyta</taxon>
        <taxon>Tracheophyta</taxon>
        <taxon>Spermatophyta</taxon>
        <taxon>Magnoliopsida</taxon>
        <taxon>Liliopsida</taxon>
        <taxon>Poales</taxon>
        <taxon>Poaceae</taxon>
        <taxon>PACMAD clade</taxon>
        <taxon>Arundinoideae</taxon>
        <taxon>Arundineae</taxon>
        <taxon>Arundo</taxon>
    </lineage>
</organism>
<comment type="similarity">
    <text evidence="3">Belongs to the glycosyl hydrolase 47 family.</text>
</comment>
<evidence type="ECO:0000256" key="1">
    <source>
        <dbReference type="ARBA" id="ARBA00001913"/>
    </source>
</evidence>
<dbReference type="GO" id="GO:0005975">
    <property type="term" value="P:carbohydrate metabolic process"/>
    <property type="evidence" value="ECO:0007669"/>
    <property type="project" value="InterPro"/>
</dbReference>
<reference evidence="6" key="1">
    <citation type="submission" date="2014-09" db="EMBL/GenBank/DDBJ databases">
        <authorList>
            <person name="Magalhaes I.L.F."/>
            <person name="Oliveira U."/>
            <person name="Santos F.R."/>
            <person name="Vidigal T.H.D.A."/>
            <person name="Brescovit A.D."/>
            <person name="Santos A.J."/>
        </authorList>
    </citation>
    <scope>NUCLEOTIDE SEQUENCE</scope>
    <source>
        <tissue evidence="6">Shoot tissue taken approximately 20 cm above the soil surface</tissue>
    </source>
</reference>
<name>A0A0A8Y691_ARUDO</name>
<evidence type="ECO:0000256" key="3">
    <source>
        <dbReference type="ARBA" id="ARBA00007658"/>
    </source>
</evidence>
<evidence type="ECO:0000313" key="6">
    <source>
        <dbReference type="EMBL" id="JAD19547.1"/>
    </source>
</evidence>
<proteinExistence type="inferred from homology"/>
<dbReference type="EMBL" id="GBRH01278348">
    <property type="protein sequence ID" value="JAD19547.1"/>
    <property type="molecule type" value="Transcribed_RNA"/>
</dbReference>
<dbReference type="GO" id="GO:0005783">
    <property type="term" value="C:endoplasmic reticulum"/>
    <property type="evidence" value="ECO:0007669"/>
    <property type="project" value="TreeGrafter"/>
</dbReference>
<dbReference type="SUPFAM" id="SSF48225">
    <property type="entry name" value="Seven-hairpin glycosidases"/>
    <property type="match status" value="1"/>
</dbReference>
<evidence type="ECO:0000256" key="2">
    <source>
        <dbReference type="ARBA" id="ARBA00004922"/>
    </source>
</evidence>
<dbReference type="InterPro" id="IPR012341">
    <property type="entry name" value="6hp_glycosidase-like_sf"/>
</dbReference>
<comment type="pathway">
    <text evidence="2">Protein modification; protein glycosylation.</text>
</comment>
<dbReference type="Pfam" id="PF01532">
    <property type="entry name" value="Glyco_hydro_47"/>
    <property type="match status" value="1"/>
</dbReference>
<dbReference type="InterPro" id="IPR036026">
    <property type="entry name" value="Seven-hairpin_glycosidases"/>
</dbReference>
<dbReference type="Gene3D" id="1.50.10.10">
    <property type="match status" value="1"/>
</dbReference>
<comment type="cofactor">
    <cofactor evidence="1">
        <name>Ca(2+)</name>
        <dbReference type="ChEBI" id="CHEBI:29108"/>
    </cofactor>
</comment>
<keyword evidence="4" id="KW-0378">Hydrolase</keyword>
<protein>
    <submittedName>
        <fullName evidence="6">Mannosyl-oligosaccharide 1,2-alpha-mannosidase, putative</fullName>
    </submittedName>
</protein>
<dbReference type="GO" id="GO:0005509">
    <property type="term" value="F:calcium ion binding"/>
    <property type="evidence" value="ECO:0007669"/>
    <property type="project" value="InterPro"/>
</dbReference>
<dbReference type="GO" id="GO:0000139">
    <property type="term" value="C:Golgi membrane"/>
    <property type="evidence" value="ECO:0007669"/>
    <property type="project" value="TreeGrafter"/>
</dbReference>